<keyword evidence="2" id="KW-1133">Transmembrane helix</keyword>
<dbReference type="STRING" id="1227497.C491_01352"/>
<evidence type="ECO:0000313" key="3">
    <source>
        <dbReference type="EMBL" id="ELY61462.1"/>
    </source>
</evidence>
<dbReference type="AlphaFoldDB" id="L9XIM1"/>
<evidence type="ECO:0000256" key="1">
    <source>
        <dbReference type="SAM" id="MobiDB-lite"/>
    </source>
</evidence>
<dbReference type="EMBL" id="AOIB01000005">
    <property type="protein sequence ID" value="ELY61462.1"/>
    <property type="molecule type" value="Genomic_DNA"/>
</dbReference>
<feature type="transmembrane region" description="Helical" evidence="2">
    <location>
        <begin position="37"/>
        <end position="62"/>
    </location>
</feature>
<accession>L9XIM1</accession>
<evidence type="ECO:0000256" key="2">
    <source>
        <dbReference type="SAM" id="Phobius"/>
    </source>
</evidence>
<dbReference type="Proteomes" id="UP000011688">
    <property type="component" value="Unassembled WGS sequence"/>
</dbReference>
<comment type="caution">
    <text evidence="3">The sequence shown here is derived from an EMBL/GenBank/DDBJ whole genome shotgun (WGS) entry which is preliminary data.</text>
</comment>
<evidence type="ECO:0000313" key="4">
    <source>
        <dbReference type="Proteomes" id="UP000011688"/>
    </source>
</evidence>
<sequence>MSGTEPCEQCGSQHTRAAARCPDCGHERSSRWRYVGWLVLGIAVPVLALATALLGYLALLSIQQGTIGAAGPAIALWIGIWVGAALTVVIVYDRSTESRTPTGSPDR</sequence>
<organism evidence="3 4">
    <name type="scientific">Natronococcus amylolyticus DSM 10524</name>
    <dbReference type="NCBI Taxonomy" id="1227497"/>
    <lineage>
        <taxon>Archaea</taxon>
        <taxon>Methanobacteriati</taxon>
        <taxon>Methanobacteriota</taxon>
        <taxon>Stenosarchaea group</taxon>
        <taxon>Halobacteria</taxon>
        <taxon>Halobacteriales</taxon>
        <taxon>Natrialbaceae</taxon>
        <taxon>Natronococcus</taxon>
    </lineage>
</organism>
<feature type="transmembrane region" description="Helical" evidence="2">
    <location>
        <begin position="74"/>
        <end position="92"/>
    </location>
</feature>
<name>L9XIM1_9EURY</name>
<keyword evidence="2" id="KW-0472">Membrane</keyword>
<reference evidence="3 4" key="1">
    <citation type="journal article" date="2014" name="PLoS Genet.">
        <title>Phylogenetically driven sequencing of extremely halophilic archaea reveals strategies for static and dynamic osmo-response.</title>
        <authorList>
            <person name="Becker E.A."/>
            <person name="Seitzer P.M."/>
            <person name="Tritt A."/>
            <person name="Larsen D."/>
            <person name="Krusor M."/>
            <person name="Yao A.I."/>
            <person name="Wu D."/>
            <person name="Madern D."/>
            <person name="Eisen J.A."/>
            <person name="Darling A.E."/>
            <person name="Facciotti M.T."/>
        </authorList>
    </citation>
    <scope>NUCLEOTIDE SEQUENCE [LARGE SCALE GENOMIC DNA]</scope>
    <source>
        <strain evidence="3 4">DSM 10524</strain>
    </source>
</reference>
<feature type="region of interest" description="Disordered" evidence="1">
    <location>
        <begin position="1"/>
        <end position="25"/>
    </location>
</feature>
<dbReference type="RefSeq" id="WP_005553173.1">
    <property type="nucleotide sequence ID" value="NZ_AOIB01000005.1"/>
</dbReference>
<protein>
    <submittedName>
        <fullName evidence="3">Uncharacterized protein</fullName>
    </submittedName>
</protein>
<gene>
    <name evidence="3" type="ORF">C491_01352</name>
</gene>
<proteinExistence type="predicted"/>
<keyword evidence="4" id="KW-1185">Reference proteome</keyword>
<keyword evidence="2" id="KW-0812">Transmembrane</keyword>